<dbReference type="GO" id="GO:0002376">
    <property type="term" value="P:immune system process"/>
    <property type="evidence" value="ECO:0007669"/>
    <property type="project" value="UniProtKB-KW"/>
</dbReference>
<dbReference type="PANTHER" id="PTHR19433:SF133">
    <property type="entry name" value="IMMUNE-TYPE RECEPTOR 5 PRECURSOR-RELATED"/>
    <property type="match status" value="1"/>
</dbReference>
<dbReference type="CDD" id="cd00099">
    <property type="entry name" value="IgV"/>
    <property type="match status" value="1"/>
</dbReference>
<keyword evidence="10" id="KW-1185">Reference proteome</keyword>
<feature type="domain" description="Ig-like" evidence="8">
    <location>
        <begin position="122"/>
        <end position="204"/>
    </location>
</feature>
<evidence type="ECO:0000313" key="9">
    <source>
        <dbReference type="Ensembl" id="ENSMALP00000011991.1"/>
    </source>
</evidence>
<keyword evidence="6" id="KW-1015">Disulfide bond</keyword>
<proteinExistence type="predicted"/>
<evidence type="ECO:0000259" key="8">
    <source>
        <dbReference type="PROSITE" id="PS50835"/>
    </source>
</evidence>
<keyword evidence="2" id="KW-1003">Cell membrane</keyword>
<dbReference type="PROSITE" id="PS50835">
    <property type="entry name" value="IG_LIKE"/>
    <property type="match status" value="2"/>
</dbReference>
<feature type="domain" description="Ig-like" evidence="8">
    <location>
        <begin position="14"/>
        <end position="95"/>
    </location>
</feature>
<evidence type="ECO:0000256" key="3">
    <source>
        <dbReference type="ARBA" id="ARBA00022729"/>
    </source>
</evidence>
<evidence type="ECO:0000256" key="4">
    <source>
        <dbReference type="ARBA" id="ARBA00022859"/>
    </source>
</evidence>
<dbReference type="AlphaFoldDB" id="A0A3Q3QG76"/>
<evidence type="ECO:0000256" key="6">
    <source>
        <dbReference type="ARBA" id="ARBA00023157"/>
    </source>
</evidence>
<dbReference type="GO" id="GO:0009617">
    <property type="term" value="P:response to bacterium"/>
    <property type="evidence" value="ECO:0007669"/>
    <property type="project" value="TreeGrafter"/>
</dbReference>
<dbReference type="SMART" id="SM00409">
    <property type="entry name" value="IG"/>
    <property type="match status" value="2"/>
</dbReference>
<protein>
    <recommendedName>
        <fullName evidence="8">Ig-like domain-containing protein</fullName>
    </recommendedName>
</protein>
<keyword evidence="7" id="KW-0325">Glycoprotein</keyword>
<evidence type="ECO:0000313" key="10">
    <source>
        <dbReference type="Proteomes" id="UP000261600"/>
    </source>
</evidence>
<dbReference type="InterPro" id="IPR013106">
    <property type="entry name" value="Ig_V-set"/>
</dbReference>
<accession>A0A3Q3QG76</accession>
<name>A0A3Q3QG76_MONAL</name>
<dbReference type="InterPro" id="IPR052051">
    <property type="entry name" value="TCR_complex_component"/>
</dbReference>
<evidence type="ECO:0000256" key="5">
    <source>
        <dbReference type="ARBA" id="ARBA00023136"/>
    </source>
</evidence>
<comment type="subcellular location">
    <subcellularLocation>
        <location evidence="1">Cell membrane</location>
    </subcellularLocation>
</comment>
<dbReference type="PANTHER" id="PTHR19433">
    <property type="entry name" value="T-CELL RECEPTOR ALPHA CHAIN V REGION-RELATED"/>
    <property type="match status" value="1"/>
</dbReference>
<evidence type="ECO:0000256" key="7">
    <source>
        <dbReference type="ARBA" id="ARBA00023180"/>
    </source>
</evidence>
<organism evidence="9 10">
    <name type="scientific">Monopterus albus</name>
    <name type="common">Swamp eel</name>
    <dbReference type="NCBI Taxonomy" id="43700"/>
    <lineage>
        <taxon>Eukaryota</taxon>
        <taxon>Metazoa</taxon>
        <taxon>Chordata</taxon>
        <taxon>Craniata</taxon>
        <taxon>Vertebrata</taxon>
        <taxon>Euteleostomi</taxon>
        <taxon>Actinopterygii</taxon>
        <taxon>Neopterygii</taxon>
        <taxon>Teleostei</taxon>
        <taxon>Neoteleostei</taxon>
        <taxon>Acanthomorphata</taxon>
        <taxon>Anabantaria</taxon>
        <taxon>Synbranchiformes</taxon>
        <taxon>Synbranchidae</taxon>
        <taxon>Monopterus</taxon>
    </lineage>
</organism>
<dbReference type="Pfam" id="PF07686">
    <property type="entry name" value="V-set"/>
    <property type="match status" value="2"/>
</dbReference>
<dbReference type="InterPro" id="IPR007110">
    <property type="entry name" value="Ig-like_dom"/>
</dbReference>
<dbReference type="InterPro" id="IPR003599">
    <property type="entry name" value="Ig_sub"/>
</dbReference>
<reference evidence="9" key="2">
    <citation type="submission" date="2025-09" db="UniProtKB">
        <authorList>
            <consortium name="Ensembl"/>
        </authorList>
    </citation>
    <scope>IDENTIFICATION</scope>
</reference>
<dbReference type="SUPFAM" id="SSF48726">
    <property type="entry name" value="Immunoglobulin"/>
    <property type="match status" value="2"/>
</dbReference>
<dbReference type="STRING" id="43700.ENSMALP00000011991"/>
<dbReference type="InterPro" id="IPR013783">
    <property type="entry name" value="Ig-like_fold"/>
</dbReference>
<evidence type="ECO:0000256" key="1">
    <source>
        <dbReference type="ARBA" id="ARBA00004236"/>
    </source>
</evidence>
<reference evidence="9" key="1">
    <citation type="submission" date="2025-08" db="UniProtKB">
        <authorList>
            <consortium name="Ensembl"/>
        </authorList>
    </citation>
    <scope>IDENTIFICATION</scope>
</reference>
<sequence length="302" mass="34243">DPAIRLLLNSLRFCELPGEVNYIPLYSNTRVKWYKQSIGDTLTLITTLMKAIANPTYEQGFPPSRFDVNDTTAFTTLTIKKTMQEDQAVYHCAVSTWSEDQWSGTYLFFKGDTYLYFPSDPVRPGDLVTLQCSVLFDNKTCLQEHSVYWFRTRSDDSHPSVIYAHLNSGDHCERSPEISSSQKCVYNLSRNVSSSDAGTYYCAVATCGEILFGSGTKLEIEGICILFNFFFYPYSLAKVIKYFDLYFSSHLICNTFSQTGEDMRVYSAVVFTMLKTGSAGMRNPNVTDRERIYAAVKAFGLD</sequence>
<dbReference type="GO" id="GO:0005886">
    <property type="term" value="C:plasma membrane"/>
    <property type="evidence" value="ECO:0007669"/>
    <property type="project" value="UniProtKB-SubCell"/>
</dbReference>
<keyword evidence="4" id="KW-0391">Immunity</keyword>
<dbReference type="InterPro" id="IPR036179">
    <property type="entry name" value="Ig-like_dom_sf"/>
</dbReference>
<keyword evidence="5" id="KW-0472">Membrane</keyword>
<evidence type="ECO:0000256" key="2">
    <source>
        <dbReference type="ARBA" id="ARBA00022475"/>
    </source>
</evidence>
<dbReference type="Ensembl" id="ENSMALT00000012248.1">
    <property type="protein sequence ID" value="ENSMALP00000011991.1"/>
    <property type="gene ID" value="ENSMALG00000008508.1"/>
</dbReference>
<dbReference type="Gene3D" id="2.60.40.10">
    <property type="entry name" value="Immunoglobulins"/>
    <property type="match status" value="2"/>
</dbReference>
<dbReference type="Proteomes" id="UP000261600">
    <property type="component" value="Unplaced"/>
</dbReference>
<keyword evidence="3" id="KW-0732">Signal</keyword>